<dbReference type="SMART" id="SM00354">
    <property type="entry name" value="HTH_LACI"/>
    <property type="match status" value="1"/>
</dbReference>
<keyword evidence="6" id="KW-1185">Reference proteome</keyword>
<dbReference type="PANTHER" id="PTHR30146:SF109">
    <property type="entry name" value="HTH-TYPE TRANSCRIPTIONAL REGULATOR GALS"/>
    <property type="match status" value="1"/>
</dbReference>
<dbReference type="Proteomes" id="UP001595721">
    <property type="component" value="Unassembled WGS sequence"/>
</dbReference>
<evidence type="ECO:0000313" key="6">
    <source>
        <dbReference type="Proteomes" id="UP001595721"/>
    </source>
</evidence>
<organism evidence="5 6">
    <name type="scientific">Paracoccus mangrovi</name>
    <dbReference type="NCBI Taxonomy" id="1715645"/>
    <lineage>
        <taxon>Bacteria</taxon>
        <taxon>Pseudomonadati</taxon>
        <taxon>Pseudomonadota</taxon>
        <taxon>Alphaproteobacteria</taxon>
        <taxon>Rhodobacterales</taxon>
        <taxon>Paracoccaceae</taxon>
        <taxon>Paracoccus</taxon>
    </lineage>
</organism>
<dbReference type="GO" id="GO:0003677">
    <property type="term" value="F:DNA binding"/>
    <property type="evidence" value="ECO:0007669"/>
    <property type="project" value="UniProtKB-KW"/>
</dbReference>
<dbReference type="PROSITE" id="PS50932">
    <property type="entry name" value="HTH_LACI_2"/>
    <property type="match status" value="1"/>
</dbReference>
<dbReference type="CDD" id="cd01392">
    <property type="entry name" value="HTH_LacI"/>
    <property type="match status" value="1"/>
</dbReference>
<proteinExistence type="predicted"/>
<evidence type="ECO:0000256" key="3">
    <source>
        <dbReference type="ARBA" id="ARBA00023163"/>
    </source>
</evidence>
<dbReference type="EMBL" id="JBHRXJ010000016">
    <property type="protein sequence ID" value="MFC3529898.1"/>
    <property type="molecule type" value="Genomic_DNA"/>
</dbReference>
<dbReference type="InterPro" id="IPR028082">
    <property type="entry name" value="Peripla_BP_I"/>
</dbReference>
<dbReference type="RefSeq" id="WP_374426865.1">
    <property type="nucleotide sequence ID" value="NZ_JBHRXJ010000016.1"/>
</dbReference>
<dbReference type="Gene3D" id="3.40.50.2300">
    <property type="match status" value="2"/>
</dbReference>
<keyword evidence="2 5" id="KW-0238">DNA-binding</keyword>
<dbReference type="Pfam" id="PF00532">
    <property type="entry name" value="Peripla_BP_1"/>
    <property type="match status" value="1"/>
</dbReference>
<reference evidence="6" key="1">
    <citation type="journal article" date="2019" name="Int. J. Syst. Evol. Microbiol.">
        <title>The Global Catalogue of Microorganisms (GCM) 10K type strain sequencing project: providing services to taxonomists for standard genome sequencing and annotation.</title>
        <authorList>
            <consortium name="The Broad Institute Genomics Platform"/>
            <consortium name="The Broad Institute Genome Sequencing Center for Infectious Disease"/>
            <person name="Wu L."/>
            <person name="Ma J."/>
        </authorList>
    </citation>
    <scope>NUCLEOTIDE SEQUENCE [LARGE SCALE GENOMIC DNA]</scope>
    <source>
        <strain evidence="6">KCTC 42899</strain>
    </source>
</reference>
<keyword evidence="3" id="KW-0804">Transcription</keyword>
<dbReference type="Pfam" id="PF00356">
    <property type="entry name" value="LacI"/>
    <property type="match status" value="1"/>
</dbReference>
<dbReference type="InterPro" id="IPR001761">
    <property type="entry name" value="Peripla_BP/Lac1_sug-bd_dom"/>
</dbReference>
<accession>A0ABV7R7A7</accession>
<evidence type="ECO:0000313" key="5">
    <source>
        <dbReference type="EMBL" id="MFC3529898.1"/>
    </source>
</evidence>
<feature type="domain" description="HTH lacI-type" evidence="4">
    <location>
        <begin position="8"/>
        <end position="65"/>
    </location>
</feature>
<evidence type="ECO:0000256" key="2">
    <source>
        <dbReference type="ARBA" id="ARBA00023125"/>
    </source>
</evidence>
<dbReference type="PANTHER" id="PTHR30146">
    <property type="entry name" value="LACI-RELATED TRANSCRIPTIONAL REPRESSOR"/>
    <property type="match status" value="1"/>
</dbReference>
<dbReference type="Gene3D" id="1.10.260.40">
    <property type="entry name" value="lambda repressor-like DNA-binding domains"/>
    <property type="match status" value="1"/>
</dbReference>
<dbReference type="SUPFAM" id="SSF53822">
    <property type="entry name" value="Periplasmic binding protein-like I"/>
    <property type="match status" value="1"/>
</dbReference>
<keyword evidence="1" id="KW-0805">Transcription regulation</keyword>
<sequence>MTGPRQRATIYDLAKAAKTSSSTVSLVMSGRWQDYRIRPETAERVLAAAGRLGYTANLKARSLRLKRSGLAGMIVPHYRNRFFAGLTEHFEIEARRRGLCPIVVSTQRDPATELSSVASLVAHEVEFLFVAGVRDPRAANRLCREASIPSINIDLPGTEAPSAISDNRAAAEEMTRELIAKLPGRSDFDFLFFGGDALDNSTIERMEGVRRAFAGAGLPVRDDAFNYCGYRPPEIAEALKAEFARRDGRMPDAIFANGITALEGLFLAVPGVGLGELSHKAIACYDWDPFAGNLPMNIIFARQDVEGLIAAGFRLLDDEENFQVGRNPTVRVKAGIRHGRSA</sequence>
<dbReference type="InterPro" id="IPR000843">
    <property type="entry name" value="HTH_LacI"/>
</dbReference>
<evidence type="ECO:0000256" key="1">
    <source>
        <dbReference type="ARBA" id="ARBA00023015"/>
    </source>
</evidence>
<name>A0ABV7R7A7_9RHOB</name>
<dbReference type="SUPFAM" id="SSF47413">
    <property type="entry name" value="lambda repressor-like DNA-binding domains"/>
    <property type="match status" value="1"/>
</dbReference>
<evidence type="ECO:0000259" key="4">
    <source>
        <dbReference type="PROSITE" id="PS50932"/>
    </source>
</evidence>
<protein>
    <submittedName>
        <fullName evidence="5">LacI family DNA-binding transcriptional regulator</fullName>
    </submittedName>
</protein>
<dbReference type="InterPro" id="IPR010982">
    <property type="entry name" value="Lambda_DNA-bd_dom_sf"/>
</dbReference>
<gene>
    <name evidence="5" type="ORF">ACFOMH_17120</name>
</gene>
<comment type="caution">
    <text evidence="5">The sequence shown here is derived from an EMBL/GenBank/DDBJ whole genome shotgun (WGS) entry which is preliminary data.</text>
</comment>